<evidence type="ECO:0000313" key="2">
    <source>
        <dbReference type="Proteomes" id="UP001413721"/>
    </source>
</evidence>
<organism evidence="1 2">
    <name type="scientific">Tistrella arctica</name>
    <dbReference type="NCBI Taxonomy" id="3133430"/>
    <lineage>
        <taxon>Bacteria</taxon>
        <taxon>Pseudomonadati</taxon>
        <taxon>Pseudomonadota</taxon>
        <taxon>Alphaproteobacteria</taxon>
        <taxon>Geminicoccales</taxon>
        <taxon>Geminicoccaceae</taxon>
        <taxon>Tistrella</taxon>
    </lineage>
</organism>
<name>A0ABU9YS96_9PROT</name>
<dbReference type="EMBL" id="JBBKTW010000011">
    <property type="protein sequence ID" value="MEN2991400.1"/>
    <property type="molecule type" value="Genomic_DNA"/>
</dbReference>
<accession>A0ABU9YS96</accession>
<keyword evidence="2" id="KW-1185">Reference proteome</keyword>
<evidence type="ECO:0000313" key="1">
    <source>
        <dbReference type="EMBL" id="MEN2991400.1"/>
    </source>
</evidence>
<sequence>MTETHPLVYQPGTPLAATDRRVWHMPALDSLAAEDTALGSVGADDGDSFS</sequence>
<comment type="caution">
    <text evidence="1">The sequence shown here is derived from an EMBL/GenBank/DDBJ whole genome shotgun (WGS) entry which is preliminary data.</text>
</comment>
<proteinExistence type="predicted"/>
<gene>
    <name evidence="1" type="ORF">WG926_24015</name>
</gene>
<reference evidence="1 2" key="1">
    <citation type="submission" date="2024-03" db="EMBL/GenBank/DDBJ databases">
        <title>High-quality draft genome sequencing of Tistrella sp. BH-R2-4.</title>
        <authorList>
            <person name="Dong C."/>
        </authorList>
    </citation>
    <scope>NUCLEOTIDE SEQUENCE [LARGE SCALE GENOMIC DNA]</scope>
    <source>
        <strain evidence="1 2">BH-R2-4</strain>
    </source>
</reference>
<protein>
    <submittedName>
        <fullName evidence="1">Uncharacterized protein</fullName>
    </submittedName>
</protein>
<dbReference type="RefSeq" id="WP_345938450.1">
    <property type="nucleotide sequence ID" value="NZ_JBBKTW010000011.1"/>
</dbReference>
<dbReference type="Proteomes" id="UP001413721">
    <property type="component" value="Unassembled WGS sequence"/>
</dbReference>